<organism evidence="1 2">
    <name type="scientific">Penicillium italicum</name>
    <name type="common">Blue mold</name>
    <dbReference type="NCBI Taxonomy" id="40296"/>
    <lineage>
        <taxon>Eukaryota</taxon>
        <taxon>Fungi</taxon>
        <taxon>Dikarya</taxon>
        <taxon>Ascomycota</taxon>
        <taxon>Pezizomycotina</taxon>
        <taxon>Eurotiomycetes</taxon>
        <taxon>Eurotiomycetidae</taxon>
        <taxon>Eurotiales</taxon>
        <taxon>Aspergillaceae</taxon>
        <taxon>Penicillium</taxon>
    </lineage>
</organism>
<keyword evidence="2" id="KW-1185">Reference proteome</keyword>
<gene>
    <name evidence="1" type="ORF">PITC_071810</name>
</gene>
<accession>A0A0A2LES9</accession>
<dbReference type="HOGENOM" id="CLU_2997161_0_0_1"/>
<dbReference type="EMBL" id="JQGA01000108">
    <property type="protein sequence ID" value="KGO77698.1"/>
    <property type="molecule type" value="Genomic_DNA"/>
</dbReference>
<proteinExistence type="predicted"/>
<protein>
    <submittedName>
        <fullName evidence="1">Uncharacterized protein</fullName>
    </submittedName>
</protein>
<name>A0A0A2LES9_PENIT</name>
<dbReference type="OrthoDB" id="10484396at2759"/>
<sequence>MLVTLIARAAGLDAQHAKSETWTHVWLSPFGLRNHAAVERAMMIIRPITKLQLLGPR</sequence>
<evidence type="ECO:0000313" key="1">
    <source>
        <dbReference type="EMBL" id="KGO77698.1"/>
    </source>
</evidence>
<dbReference type="AlphaFoldDB" id="A0A0A2LES9"/>
<comment type="caution">
    <text evidence="1">The sequence shown here is derived from an EMBL/GenBank/DDBJ whole genome shotgun (WGS) entry which is preliminary data.</text>
</comment>
<reference evidence="1 2" key="1">
    <citation type="journal article" date="2015" name="Mol. Plant Microbe Interact.">
        <title>Genome, transcriptome, and functional analyses of Penicillium expansum provide new insights into secondary metabolism and pathogenicity.</title>
        <authorList>
            <person name="Ballester A.R."/>
            <person name="Marcet-Houben M."/>
            <person name="Levin E."/>
            <person name="Sela N."/>
            <person name="Selma-Lazaro C."/>
            <person name="Carmona L."/>
            <person name="Wisniewski M."/>
            <person name="Droby S."/>
            <person name="Gonzalez-Candelas L."/>
            <person name="Gabaldon T."/>
        </authorList>
    </citation>
    <scope>NUCLEOTIDE SEQUENCE [LARGE SCALE GENOMIC DNA]</scope>
    <source>
        <strain evidence="1 2">PHI-1</strain>
    </source>
</reference>
<dbReference type="Proteomes" id="UP000030104">
    <property type="component" value="Unassembled WGS sequence"/>
</dbReference>
<evidence type="ECO:0000313" key="2">
    <source>
        <dbReference type="Proteomes" id="UP000030104"/>
    </source>
</evidence>